<dbReference type="Proteomes" id="UP000614200">
    <property type="component" value="Unassembled WGS sequence"/>
</dbReference>
<dbReference type="SUPFAM" id="SSF55729">
    <property type="entry name" value="Acyl-CoA N-acyltransferases (Nat)"/>
    <property type="match status" value="1"/>
</dbReference>
<evidence type="ECO:0000313" key="3">
    <source>
        <dbReference type="Proteomes" id="UP000614200"/>
    </source>
</evidence>
<dbReference type="PROSITE" id="PS51186">
    <property type="entry name" value="GNAT"/>
    <property type="match status" value="1"/>
</dbReference>
<keyword evidence="3" id="KW-1185">Reference proteome</keyword>
<dbReference type="RefSeq" id="WP_194701119.1">
    <property type="nucleotide sequence ID" value="NZ_JADKNH010000004.1"/>
</dbReference>
<name>A0ABR9ZR27_9FIRM</name>
<gene>
    <name evidence="2" type="ORF">ISU02_07070</name>
</gene>
<dbReference type="PANTHER" id="PTHR43415:SF4">
    <property type="entry name" value="N-ACETYLTRANSFERASE DOMAIN-CONTAINING PROTEIN"/>
    <property type="match status" value="1"/>
</dbReference>
<dbReference type="EMBL" id="JADKNH010000004">
    <property type="protein sequence ID" value="MBF4692874.1"/>
    <property type="molecule type" value="Genomic_DNA"/>
</dbReference>
<evidence type="ECO:0000259" key="1">
    <source>
        <dbReference type="PROSITE" id="PS51186"/>
    </source>
</evidence>
<dbReference type="InterPro" id="IPR000182">
    <property type="entry name" value="GNAT_dom"/>
</dbReference>
<feature type="domain" description="N-acetyltransferase" evidence="1">
    <location>
        <begin position="12"/>
        <end position="174"/>
    </location>
</feature>
<dbReference type="PANTHER" id="PTHR43415">
    <property type="entry name" value="SPERMIDINE N(1)-ACETYLTRANSFERASE"/>
    <property type="match status" value="1"/>
</dbReference>
<evidence type="ECO:0000313" key="2">
    <source>
        <dbReference type="EMBL" id="MBF4692874.1"/>
    </source>
</evidence>
<accession>A0ABR9ZR27</accession>
<dbReference type="Pfam" id="PF13302">
    <property type="entry name" value="Acetyltransf_3"/>
    <property type="match status" value="1"/>
</dbReference>
<reference evidence="2 3" key="1">
    <citation type="submission" date="2020-11" db="EMBL/GenBank/DDBJ databases">
        <title>Fusibacter basophilias sp. nov.</title>
        <authorList>
            <person name="Qiu D."/>
        </authorList>
    </citation>
    <scope>NUCLEOTIDE SEQUENCE [LARGE SCALE GENOMIC DNA]</scope>
    <source>
        <strain evidence="2 3">Q10-2</strain>
    </source>
</reference>
<sequence>MSSGYIVKGAKVALRKTNRADIAHYIKWKNPNLKAWSLDAPWANHNLTAIINWRKRWLNEGSKPPYRFLEVEASDGTHVGWVVVYHDDGDPHMTEIGIDIPEEGYWGQGIGTEALALWIQYIFETMQVERLSLSTWSGNQGMIKVGQKLGFQEEGRIRRGCRVDYQYYDRIHMGLLKTEWHRG</sequence>
<dbReference type="Gene3D" id="3.40.630.30">
    <property type="match status" value="1"/>
</dbReference>
<proteinExistence type="predicted"/>
<dbReference type="InterPro" id="IPR016181">
    <property type="entry name" value="Acyl_CoA_acyltransferase"/>
</dbReference>
<protein>
    <submittedName>
        <fullName evidence="2">GNAT family N-acetyltransferase</fullName>
    </submittedName>
</protein>
<comment type="caution">
    <text evidence="2">The sequence shown here is derived from an EMBL/GenBank/DDBJ whole genome shotgun (WGS) entry which is preliminary data.</text>
</comment>
<organism evidence="2 3">
    <name type="scientific">Fusibacter ferrireducens</name>
    <dbReference type="NCBI Taxonomy" id="2785058"/>
    <lineage>
        <taxon>Bacteria</taxon>
        <taxon>Bacillati</taxon>
        <taxon>Bacillota</taxon>
        <taxon>Clostridia</taxon>
        <taxon>Eubacteriales</taxon>
        <taxon>Eubacteriales Family XII. Incertae Sedis</taxon>
        <taxon>Fusibacter</taxon>
    </lineage>
</organism>